<dbReference type="AlphaFoldDB" id="A0AAJ0F5P9"/>
<comment type="caution">
    <text evidence="3">The sequence shown here is derived from an EMBL/GenBank/DDBJ whole genome shotgun (WGS) entry which is preliminary data.</text>
</comment>
<evidence type="ECO:0000256" key="1">
    <source>
        <dbReference type="SAM" id="MobiDB-lite"/>
    </source>
</evidence>
<feature type="region of interest" description="Disordered" evidence="1">
    <location>
        <begin position="239"/>
        <end position="371"/>
    </location>
</feature>
<keyword evidence="2" id="KW-1133">Transmembrane helix</keyword>
<organism evidence="3 4">
    <name type="scientific">Echria macrotheca</name>
    <dbReference type="NCBI Taxonomy" id="438768"/>
    <lineage>
        <taxon>Eukaryota</taxon>
        <taxon>Fungi</taxon>
        <taxon>Dikarya</taxon>
        <taxon>Ascomycota</taxon>
        <taxon>Pezizomycotina</taxon>
        <taxon>Sordariomycetes</taxon>
        <taxon>Sordariomycetidae</taxon>
        <taxon>Sordariales</taxon>
        <taxon>Schizotheciaceae</taxon>
        <taxon>Echria</taxon>
    </lineage>
</organism>
<accession>A0AAJ0F5P9</accession>
<evidence type="ECO:0000313" key="3">
    <source>
        <dbReference type="EMBL" id="KAK1755981.1"/>
    </source>
</evidence>
<feature type="transmembrane region" description="Helical" evidence="2">
    <location>
        <begin position="85"/>
        <end position="108"/>
    </location>
</feature>
<feature type="transmembrane region" description="Helical" evidence="2">
    <location>
        <begin position="147"/>
        <end position="166"/>
    </location>
</feature>
<keyword evidence="4" id="KW-1185">Reference proteome</keyword>
<protein>
    <submittedName>
        <fullName evidence="3">Uncharacterized protein</fullName>
    </submittedName>
</protein>
<feature type="transmembrane region" description="Helical" evidence="2">
    <location>
        <begin position="114"/>
        <end position="135"/>
    </location>
</feature>
<feature type="compositionally biased region" description="Low complexity" evidence="1">
    <location>
        <begin position="496"/>
        <end position="510"/>
    </location>
</feature>
<gene>
    <name evidence="3" type="ORF">QBC47DRAFT_201251</name>
</gene>
<feature type="transmembrane region" description="Helical" evidence="2">
    <location>
        <begin position="198"/>
        <end position="224"/>
    </location>
</feature>
<keyword evidence="2" id="KW-0812">Transmembrane</keyword>
<feature type="compositionally biased region" description="Polar residues" evidence="1">
    <location>
        <begin position="444"/>
        <end position="455"/>
    </location>
</feature>
<sequence>MGGTKQPFIYEAVKDDERFPASTFDPKAVTRSSYDAKARKPKPKGPLVSVNRHPDSHMVPTGRMNFRTIGRSTKSWIKGMRKLQFCLRLLELVAAVGMLVLMVLISNVEPLTGWVLRITLAVAILHCMYAVYHLSNPAGGRTPGSSAAYHVFAGVSDVCVMPLYAYGALSARNQATAGDGAWRTLLPDQRNVKFFVPAVYYSLISAGGLHLLSLAISLWLGVMFRRITMLPPDMNPLESNLTSRAHKRNKSSVVTIDSDKRLTTGSERPLSQAELSRPPTIPFMHTRQNSQTTLAGSHDGRLDLPSRQYQIPHPNSPRNSIDLSMKRMSAPPPRSSPRPGNYIDIPLGEASPRPSSTYSSFRPDSSTVASGRPEIVSAEQTAQPRAAKFTEAWYASESLIGRTQQRTRAINAANSKRQTYAALDQRYDISPESDSEDEQRNNQHDYANPNSSTTKPRPRSYHGGGGGGGAMSTADENDENDMADGGLHPNPLRSHPTATPSPSASSTAYAPGGGSPSRAVSPPPRKKTPFARVRNSVLSAINLNDRRVSGSGEDIADLSMGHNRDSSIQMDSEFYSKPYGALKPGTPPIMIGGGGINDKIGRQVSSGNDFDLGSSGNGVFGRRHVSGKIAEEGRAGRGFRYGSLDE</sequence>
<feature type="compositionally biased region" description="Polar residues" evidence="1">
    <location>
        <begin position="353"/>
        <end position="369"/>
    </location>
</feature>
<keyword evidence="2" id="KW-0472">Membrane</keyword>
<proteinExistence type="predicted"/>
<feature type="region of interest" description="Disordered" evidence="1">
    <location>
        <begin position="23"/>
        <end position="54"/>
    </location>
</feature>
<feature type="region of interest" description="Disordered" evidence="1">
    <location>
        <begin position="431"/>
        <end position="532"/>
    </location>
</feature>
<evidence type="ECO:0000313" key="4">
    <source>
        <dbReference type="Proteomes" id="UP001239445"/>
    </source>
</evidence>
<name>A0AAJ0F5P9_9PEZI</name>
<evidence type="ECO:0000256" key="2">
    <source>
        <dbReference type="SAM" id="Phobius"/>
    </source>
</evidence>
<feature type="compositionally biased region" description="Polar residues" evidence="1">
    <location>
        <begin position="286"/>
        <end position="295"/>
    </location>
</feature>
<dbReference type="EMBL" id="MU839833">
    <property type="protein sequence ID" value="KAK1755981.1"/>
    <property type="molecule type" value="Genomic_DNA"/>
</dbReference>
<reference evidence="3" key="1">
    <citation type="submission" date="2023-06" db="EMBL/GenBank/DDBJ databases">
        <title>Genome-scale phylogeny and comparative genomics of the fungal order Sordariales.</title>
        <authorList>
            <consortium name="Lawrence Berkeley National Laboratory"/>
            <person name="Hensen N."/>
            <person name="Bonometti L."/>
            <person name="Westerberg I."/>
            <person name="Brannstrom I.O."/>
            <person name="Guillou S."/>
            <person name="Cros-Aarteil S."/>
            <person name="Calhoun S."/>
            <person name="Haridas S."/>
            <person name="Kuo A."/>
            <person name="Mondo S."/>
            <person name="Pangilinan J."/>
            <person name="Riley R."/>
            <person name="Labutti K."/>
            <person name="Andreopoulos B."/>
            <person name="Lipzen A."/>
            <person name="Chen C."/>
            <person name="Yanf M."/>
            <person name="Daum C."/>
            <person name="Ng V."/>
            <person name="Clum A."/>
            <person name="Steindorff A."/>
            <person name="Ohm R."/>
            <person name="Martin F."/>
            <person name="Silar P."/>
            <person name="Natvig D."/>
            <person name="Lalanne C."/>
            <person name="Gautier V."/>
            <person name="Ament-Velasquez S.L."/>
            <person name="Kruys A."/>
            <person name="Hutchinson M.I."/>
            <person name="Powell A.J."/>
            <person name="Barry K."/>
            <person name="Miller A.N."/>
            <person name="Grigoriev I.V."/>
            <person name="Debuchy R."/>
            <person name="Gladieux P."/>
            <person name="Thoren M.H."/>
            <person name="Johannesson H."/>
        </authorList>
    </citation>
    <scope>NUCLEOTIDE SEQUENCE</scope>
    <source>
        <strain evidence="3">PSN4</strain>
    </source>
</reference>
<dbReference type="Proteomes" id="UP001239445">
    <property type="component" value="Unassembled WGS sequence"/>
</dbReference>